<dbReference type="InterPro" id="IPR001597">
    <property type="entry name" value="ArAA_b-elim_lyase/Thr_aldolase"/>
</dbReference>
<evidence type="ECO:0000259" key="3">
    <source>
        <dbReference type="Pfam" id="PF01212"/>
    </source>
</evidence>
<comment type="caution">
    <text evidence="4">The sequence shown here is derived from an EMBL/GenBank/DDBJ whole genome shotgun (WGS) entry which is preliminary data.</text>
</comment>
<dbReference type="Pfam" id="PF01212">
    <property type="entry name" value="Beta_elim_lyase"/>
    <property type="match status" value="1"/>
</dbReference>
<evidence type="ECO:0000313" key="6">
    <source>
        <dbReference type="Proteomes" id="UP001196408"/>
    </source>
</evidence>
<dbReference type="PANTHER" id="PTHR48097">
    <property type="entry name" value="L-THREONINE ALDOLASE-RELATED"/>
    <property type="match status" value="1"/>
</dbReference>
<dbReference type="GO" id="GO:0006520">
    <property type="term" value="P:amino acid metabolic process"/>
    <property type="evidence" value="ECO:0007669"/>
    <property type="project" value="InterPro"/>
</dbReference>
<keyword evidence="4" id="KW-0032">Aminotransferase</keyword>
<keyword evidence="4" id="KW-0808">Transferase</keyword>
<proteinExistence type="predicted"/>
<dbReference type="PANTHER" id="PTHR48097:SF5">
    <property type="entry name" value="LOW SPECIFICITY L-THREONINE ALDOLASE"/>
    <property type="match status" value="1"/>
</dbReference>
<evidence type="ECO:0000313" key="7">
    <source>
        <dbReference type="Proteomes" id="UP001197492"/>
    </source>
</evidence>
<accession>A0AAW4MRQ5</accession>
<dbReference type="GeneID" id="301324080"/>
<dbReference type="AlphaFoldDB" id="A0AAW4MRQ5"/>
<dbReference type="GO" id="GO:0016829">
    <property type="term" value="F:lyase activity"/>
    <property type="evidence" value="ECO:0007669"/>
    <property type="project" value="InterPro"/>
</dbReference>
<reference evidence="4 7" key="1">
    <citation type="submission" date="2021-06" db="EMBL/GenBank/DDBJ databases">
        <title>Collection of gut derived symbiotic bacterial strains cultured from healthy donors.</title>
        <authorList>
            <person name="Lin H."/>
            <person name="Littmann E."/>
            <person name="Pamer E.G."/>
        </authorList>
    </citation>
    <scope>NUCLEOTIDE SEQUENCE</scope>
    <source>
        <strain evidence="5 7">MSK.21.70</strain>
        <strain evidence="4">MSK.21.82</strain>
    </source>
</reference>
<dbReference type="EMBL" id="JAHOEL010000040">
    <property type="protein sequence ID" value="MBV3393022.1"/>
    <property type="molecule type" value="Genomic_DNA"/>
</dbReference>
<evidence type="ECO:0000313" key="4">
    <source>
        <dbReference type="EMBL" id="MBV3382981.1"/>
    </source>
</evidence>
<keyword evidence="7" id="KW-1185">Reference proteome</keyword>
<dbReference type="GO" id="GO:0008483">
    <property type="term" value="F:transaminase activity"/>
    <property type="evidence" value="ECO:0007669"/>
    <property type="project" value="UniProtKB-KW"/>
</dbReference>
<evidence type="ECO:0000313" key="5">
    <source>
        <dbReference type="EMBL" id="MBV3393022.1"/>
    </source>
</evidence>
<dbReference type="Proteomes" id="UP001197492">
    <property type="component" value="Unassembled WGS sequence"/>
</dbReference>
<organism evidence="4 6">
    <name type="scientific">Catenibacterium mitsuokai</name>
    <dbReference type="NCBI Taxonomy" id="100886"/>
    <lineage>
        <taxon>Bacteria</taxon>
        <taxon>Bacillati</taxon>
        <taxon>Bacillota</taxon>
        <taxon>Erysipelotrichia</taxon>
        <taxon>Erysipelotrichales</taxon>
        <taxon>Coprobacillaceae</taxon>
        <taxon>Catenibacterium</taxon>
    </lineage>
</organism>
<evidence type="ECO:0000256" key="1">
    <source>
        <dbReference type="ARBA" id="ARBA00001933"/>
    </source>
</evidence>
<dbReference type="RefSeq" id="WP_217747780.1">
    <property type="nucleotide sequence ID" value="NZ_JAHOEB010000040.1"/>
</dbReference>
<dbReference type="EMBL" id="JAHOEF010000040">
    <property type="protein sequence ID" value="MBV3382981.1"/>
    <property type="molecule type" value="Genomic_DNA"/>
</dbReference>
<gene>
    <name evidence="4" type="ORF">KSV97_07070</name>
    <name evidence="5" type="ORF">KSW06_07100</name>
</gene>
<protein>
    <submittedName>
        <fullName evidence="4">Aminotransferase class I/II-fold pyridoxal phosphate-dependent enzyme</fullName>
    </submittedName>
</protein>
<sequence length="341" mass="38448">MLSFESDYTEGAHPAILEKFIETNMDQQSGYGVDVYSESARKKIAKACGKEDADIYFITGGTQTNQLVIDTMLKPYEGVVAAVTGHVAAHEAGAIEYTGHKVLTVPQYLGKLKASDVKELVDTFYNDANHEHMVFPGMVYISHPTEYGTLYTKEELKEISDVCHAYNLPLFLDGARLGYGLMSYDTDVTLEDIAELTDVFYIGGTKVGALCGEAVVFTKNNTPAHFVNLIKKHGALLAKGRLNGVQFDVLFTDDLYFKISRHAIDMAEKLKTIFKEKGYEFYIDSPTNQQFFIIDNKKLEELEKHVRYGFWEKYDDTHTVVRFATSWATTEESIEKLKELL</sequence>
<keyword evidence="2" id="KW-0663">Pyridoxal phosphate</keyword>
<name>A0AAW4MRQ5_9FIRM</name>
<feature type="domain" description="Aromatic amino acid beta-eliminating lyase/threonine aldolase" evidence="3">
    <location>
        <begin position="4"/>
        <end position="238"/>
    </location>
</feature>
<evidence type="ECO:0000256" key="2">
    <source>
        <dbReference type="ARBA" id="ARBA00022898"/>
    </source>
</evidence>
<dbReference type="Proteomes" id="UP001196408">
    <property type="component" value="Unassembled WGS sequence"/>
</dbReference>
<comment type="cofactor">
    <cofactor evidence="1">
        <name>pyridoxal 5'-phosphate</name>
        <dbReference type="ChEBI" id="CHEBI:597326"/>
    </cofactor>
</comment>